<keyword evidence="2" id="KW-1185">Reference proteome</keyword>
<dbReference type="OrthoDB" id="540503at2759"/>
<proteinExistence type="predicted"/>
<evidence type="ECO:0000313" key="2">
    <source>
        <dbReference type="Proteomes" id="UP000631114"/>
    </source>
</evidence>
<sequence length="165" mass="18418">MIFLRPTNGAKQVMKKWIEELQGQPWSGKAKSNDQLGFNWALNKTAGQCVIFYVDFSGAGRSVFAASSGIPFRRVVLQESDMGPGNQGAALDDHAQESPLGRVWNDLIHQTKYTFFSSTKPQLPDSLIWKYGVMELLTVCLAYKNDIEGQSKHCDGTEEEMARVL</sequence>
<reference evidence="1 2" key="1">
    <citation type="submission" date="2020-10" db="EMBL/GenBank/DDBJ databases">
        <title>The Coptis chinensis genome and diversification of protoberbering-type alkaloids.</title>
        <authorList>
            <person name="Wang B."/>
            <person name="Shu S."/>
            <person name="Song C."/>
            <person name="Liu Y."/>
        </authorList>
    </citation>
    <scope>NUCLEOTIDE SEQUENCE [LARGE SCALE GENOMIC DNA]</scope>
    <source>
        <strain evidence="1">HL-2020</strain>
        <tissue evidence="1">Leaf</tissue>
    </source>
</reference>
<dbReference type="Proteomes" id="UP000631114">
    <property type="component" value="Unassembled WGS sequence"/>
</dbReference>
<name>A0A835LS89_9MAGN</name>
<dbReference type="EMBL" id="JADFTS010000006">
    <property type="protein sequence ID" value="KAF9602977.1"/>
    <property type="molecule type" value="Genomic_DNA"/>
</dbReference>
<dbReference type="AlphaFoldDB" id="A0A835LS89"/>
<accession>A0A835LS89</accession>
<protein>
    <submittedName>
        <fullName evidence="1">Uncharacterized protein</fullName>
    </submittedName>
</protein>
<evidence type="ECO:0000313" key="1">
    <source>
        <dbReference type="EMBL" id="KAF9602977.1"/>
    </source>
</evidence>
<gene>
    <name evidence="1" type="ORF">IFM89_032980</name>
</gene>
<organism evidence="1 2">
    <name type="scientific">Coptis chinensis</name>
    <dbReference type="NCBI Taxonomy" id="261450"/>
    <lineage>
        <taxon>Eukaryota</taxon>
        <taxon>Viridiplantae</taxon>
        <taxon>Streptophyta</taxon>
        <taxon>Embryophyta</taxon>
        <taxon>Tracheophyta</taxon>
        <taxon>Spermatophyta</taxon>
        <taxon>Magnoliopsida</taxon>
        <taxon>Ranunculales</taxon>
        <taxon>Ranunculaceae</taxon>
        <taxon>Coptidoideae</taxon>
        <taxon>Coptis</taxon>
    </lineage>
</organism>
<comment type="caution">
    <text evidence="1">The sequence shown here is derived from an EMBL/GenBank/DDBJ whole genome shotgun (WGS) entry which is preliminary data.</text>
</comment>